<dbReference type="HOGENOM" id="CLU_3302683_0_0_2"/>
<dbReference type="PATRIC" id="fig|1434106.5.peg.604"/>
<keyword evidence="1" id="KW-0326">Glycosidase</keyword>
<dbReference type="EMBL" id="CP009530">
    <property type="protein sequence ID" value="AKB57010.1"/>
    <property type="molecule type" value="Genomic_DNA"/>
</dbReference>
<dbReference type="AlphaFoldDB" id="A0A0E3R104"/>
<dbReference type="Proteomes" id="UP000033079">
    <property type="component" value="Chromosome"/>
</dbReference>
<name>A0A0E3R104_METBA</name>
<dbReference type="EC" id="3.2.1.-" evidence="1"/>
<evidence type="ECO:0000313" key="2">
    <source>
        <dbReference type="Proteomes" id="UP000033079"/>
    </source>
</evidence>
<keyword evidence="1" id="KW-0378">Hydrolase</keyword>
<protein>
    <submittedName>
        <fullName evidence="1">Glycogen debranching enzyme</fullName>
        <ecNumber evidence="1">3.2.1.-</ecNumber>
    </submittedName>
</protein>
<sequence length="39" mass="4510">MLGKVYTDYKKTLKKYHYVIERGYPHPLGATPDENGVNL</sequence>
<accession>A0A0E3R104</accession>
<dbReference type="GO" id="GO:0016798">
    <property type="term" value="F:hydrolase activity, acting on glycosyl bonds"/>
    <property type="evidence" value="ECO:0007669"/>
    <property type="project" value="UniProtKB-KW"/>
</dbReference>
<proteinExistence type="predicted"/>
<dbReference type="KEGG" id="mbar:MSBR2_0494"/>
<evidence type="ECO:0000313" key="1">
    <source>
        <dbReference type="EMBL" id="AKB57010.1"/>
    </source>
</evidence>
<reference evidence="1 2" key="1">
    <citation type="submission" date="2014-07" db="EMBL/GenBank/DDBJ databases">
        <title>Methanogenic archaea and the global carbon cycle.</title>
        <authorList>
            <person name="Henriksen J.R."/>
            <person name="Luke J."/>
            <person name="Reinhart S."/>
            <person name="Benedict M.N."/>
            <person name="Youngblut N.D."/>
            <person name="Metcalf M.E."/>
            <person name="Whitaker R.J."/>
            <person name="Metcalf W.W."/>
        </authorList>
    </citation>
    <scope>NUCLEOTIDE SEQUENCE [LARGE SCALE GENOMIC DNA]</scope>
    <source>
        <strain evidence="1 2">227</strain>
    </source>
</reference>
<gene>
    <name evidence="1" type="ORF">MSBR2_0494</name>
</gene>
<organism evidence="1 2">
    <name type="scientific">Methanosarcina barkeri 227</name>
    <dbReference type="NCBI Taxonomy" id="1434106"/>
    <lineage>
        <taxon>Archaea</taxon>
        <taxon>Methanobacteriati</taxon>
        <taxon>Methanobacteriota</taxon>
        <taxon>Stenosarchaea group</taxon>
        <taxon>Methanomicrobia</taxon>
        <taxon>Methanosarcinales</taxon>
        <taxon>Methanosarcinaceae</taxon>
        <taxon>Methanosarcina</taxon>
    </lineage>
</organism>